<dbReference type="SUPFAM" id="SSF47240">
    <property type="entry name" value="Ferritin-like"/>
    <property type="match status" value="1"/>
</dbReference>
<evidence type="ECO:0000256" key="2">
    <source>
        <dbReference type="ARBA" id="ARBA00022982"/>
    </source>
</evidence>
<feature type="domain" description="Rubredoxin-like" evidence="3">
    <location>
        <begin position="130"/>
        <end position="163"/>
    </location>
</feature>
<dbReference type="InterPro" id="IPR009040">
    <property type="entry name" value="Ferritin-like_diiron"/>
</dbReference>
<dbReference type="GO" id="GO:0005506">
    <property type="term" value="F:iron ion binding"/>
    <property type="evidence" value="ECO:0007669"/>
    <property type="project" value="InterPro"/>
</dbReference>
<feature type="domain" description="Ferritin-like diiron" evidence="4">
    <location>
        <begin position="1"/>
        <end position="128"/>
    </location>
</feature>
<dbReference type="PANTHER" id="PTHR33746">
    <property type="entry name" value="RUBRERYTHRIN"/>
    <property type="match status" value="1"/>
</dbReference>
<evidence type="ECO:0000256" key="1">
    <source>
        <dbReference type="ARBA" id="ARBA00022448"/>
    </source>
</evidence>
<gene>
    <name evidence="5" type="ordered locus">Dvul_0940</name>
</gene>
<evidence type="ECO:0000313" key="5">
    <source>
        <dbReference type="EMBL" id="ABM27961.1"/>
    </source>
</evidence>
<dbReference type="AlphaFoldDB" id="A0A0H3A737"/>
<reference evidence="6" key="1">
    <citation type="journal article" date="2009" name="Environ. Microbiol.">
        <title>Contribution of mobile genetic elements to Desulfovibrio vulgaris genome plasticity.</title>
        <authorList>
            <person name="Walker C.B."/>
            <person name="Stolyar S."/>
            <person name="Chivian D."/>
            <person name="Pinel N."/>
            <person name="Gabster J.A."/>
            <person name="Dehal P.S."/>
            <person name="He Z."/>
            <person name="Yang Z.K."/>
            <person name="Yen H.C."/>
            <person name="Zhou J."/>
            <person name="Wall J.D."/>
            <person name="Hazen T.C."/>
            <person name="Arkin A.P."/>
            <person name="Stahl D.A."/>
        </authorList>
    </citation>
    <scope>NUCLEOTIDE SEQUENCE [LARGE SCALE GENOMIC DNA]</scope>
    <source>
        <strain evidence="6">DP4</strain>
    </source>
</reference>
<dbReference type="InterPro" id="IPR048574">
    <property type="entry name" value="RUBY_RBDX"/>
</dbReference>
<dbReference type="KEGG" id="dvl:Dvul_0940"/>
<dbReference type="Proteomes" id="UP000009173">
    <property type="component" value="Chromosome"/>
</dbReference>
<name>A0A0H3A737_NITV4</name>
<dbReference type="PROSITE" id="PS50903">
    <property type="entry name" value="RUBREDOXIN_LIKE"/>
    <property type="match status" value="1"/>
</dbReference>
<dbReference type="Gene3D" id="1.20.1260.10">
    <property type="match status" value="1"/>
</dbReference>
<sequence>MSKTHENMMAAFAGESQANRKYLAFARQAEKEGLPQVAKLFRAAAEAETIHALAHLRNAGKIGSTADNLKSAIEGETYEFTKMYPEMITEAEAEGEKVPGRYFGWANAVEEVHANLYKKALADPAALPEVDYYVCSVCGYTHEGPHDGKCPVCNAAPSAFYKVD</sequence>
<dbReference type="Gene3D" id="2.20.28.10">
    <property type="match status" value="1"/>
</dbReference>
<dbReference type="InterPro" id="IPR024934">
    <property type="entry name" value="Rubredoxin-like_dom"/>
</dbReference>
<dbReference type="EMBL" id="CP000527">
    <property type="protein sequence ID" value="ABM27961.1"/>
    <property type="molecule type" value="Genomic_DNA"/>
</dbReference>
<keyword evidence="1" id="KW-0813">Transport</keyword>
<dbReference type="InterPro" id="IPR009078">
    <property type="entry name" value="Ferritin-like_SF"/>
</dbReference>
<dbReference type="InterPro" id="IPR052753">
    <property type="entry name" value="Rbr2/Nigerythrin"/>
</dbReference>
<dbReference type="RefSeq" id="WP_010939592.1">
    <property type="nucleotide sequence ID" value="NC_008751.1"/>
</dbReference>
<dbReference type="InterPro" id="IPR003251">
    <property type="entry name" value="Rr_diiron-bd_dom"/>
</dbReference>
<evidence type="ECO:0000259" key="4">
    <source>
        <dbReference type="PROSITE" id="PS50905"/>
    </source>
</evidence>
<organism evidence="5 6">
    <name type="scientific">Nitratidesulfovibrio vulgaris (strain DP4)</name>
    <name type="common">Desulfovibrio vulgaris</name>
    <dbReference type="NCBI Taxonomy" id="391774"/>
    <lineage>
        <taxon>Bacteria</taxon>
        <taxon>Pseudomonadati</taxon>
        <taxon>Thermodesulfobacteriota</taxon>
        <taxon>Desulfovibrionia</taxon>
        <taxon>Desulfovibrionales</taxon>
        <taxon>Desulfovibrionaceae</taxon>
        <taxon>Nitratidesulfovibrio</taxon>
    </lineage>
</organism>
<dbReference type="Pfam" id="PF21349">
    <property type="entry name" value="RUBY_RBDX"/>
    <property type="match status" value="1"/>
</dbReference>
<dbReference type="HOGENOM" id="CLU_095256_1_0_7"/>
<dbReference type="CDD" id="cd01041">
    <property type="entry name" value="Rubrerythrin"/>
    <property type="match status" value="1"/>
</dbReference>
<dbReference type="PANTHER" id="PTHR33746:SF4">
    <property type="entry name" value="RUBRERYTHRIN"/>
    <property type="match status" value="1"/>
</dbReference>
<dbReference type="PROSITE" id="PS50905">
    <property type="entry name" value="FERRITIN_LIKE"/>
    <property type="match status" value="1"/>
</dbReference>
<evidence type="ECO:0000259" key="3">
    <source>
        <dbReference type="PROSITE" id="PS50903"/>
    </source>
</evidence>
<dbReference type="SMR" id="A0A0H3A737"/>
<dbReference type="Pfam" id="PF02915">
    <property type="entry name" value="Rubrerythrin"/>
    <property type="match status" value="1"/>
</dbReference>
<proteinExistence type="predicted"/>
<dbReference type="GO" id="GO:0016491">
    <property type="term" value="F:oxidoreductase activity"/>
    <property type="evidence" value="ECO:0007669"/>
    <property type="project" value="InterPro"/>
</dbReference>
<accession>A0A0H3A737</accession>
<dbReference type="InterPro" id="IPR012347">
    <property type="entry name" value="Ferritin-like"/>
</dbReference>
<dbReference type="SUPFAM" id="SSF57802">
    <property type="entry name" value="Rubredoxin-like"/>
    <property type="match status" value="1"/>
</dbReference>
<evidence type="ECO:0000313" key="6">
    <source>
        <dbReference type="Proteomes" id="UP000009173"/>
    </source>
</evidence>
<protein>
    <submittedName>
        <fullName evidence="5">Rubrerythrin</fullName>
    </submittedName>
</protein>
<keyword evidence="2" id="KW-0249">Electron transport</keyword>